<feature type="chain" id="PRO_5042192864" description="Trimeric autotransporter adhesin YadA-like C-terminal membrane anchor domain-containing protein" evidence="9">
    <location>
        <begin position="21"/>
        <end position="349"/>
    </location>
</feature>
<keyword evidence="5 9" id="KW-0732">Signal</keyword>
<accession>A0AAE5LGQ5</accession>
<evidence type="ECO:0000256" key="1">
    <source>
        <dbReference type="ARBA" id="ARBA00004241"/>
    </source>
</evidence>
<dbReference type="InterPro" id="IPR005594">
    <property type="entry name" value="YadA_C"/>
</dbReference>
<name>A0AAE5LGQ5_9VIBR</name>
<dbReference type="SUPFAM" id="SSF54523">
    <property type="entry name" value="Pili subunits"/>
    <property type="match status" value="1"/>
</dbReference>
<keyword evidence="6" id="KW-0472">Membrane</keyword>
<dbReference type="Proteomes" id="UP000572722">
    <property type="component" value="Unassembled WGS sequence"/>
</dbReference>
<dbReference type="Gene3D" id="3.30.1300.30">
    <property type="entry name" value="GSPII I/J protein-like"/>
    <property type="match status" value="1"/>
</dbReference>
<sequence>MKKTLLALTVTSLFSGAAFASTNSEIDLEQVKAQLEYKKDANGEIDYNTVVVKQDGTEFTVVNNGDDKYTLVQETNTEGGAATKVDVDAKTGNYTVKDKYNDRKIADGTIIDRSNWNPNNGAIVDVTSANEQVNLVVDALDNASNSNQKVTITHFDKETEEETKIELSGQDLIDAKNTLANMGERERVEFAKELAKVKSVDTTDEANSNNGSNKVIDQDTRNQEISDEVDRRIVAESQAAQNWAAYAEQQFKQEVARLDAKIDNVEGRVSNGAAMAGAMTQMQFGHDGFGVGAGVANFNGSNAIAVGVGYAFGSEKQWMAKGSFGYAKSNKGNKSADTMAAAGLTYSFK</sequence>
<feature type="signal peptide" evidence="9">
    <location>
        <begin position="1"/>
        <end position="20"/>
    </location>
</feature>
<evidence type="ECO:0000256" key="3">
    <source>
        <dbReference type="ARBA" id="ARBA00022452"/>
    </source>
</evidence>
<feature type="region of interest" description="Disordered" evidence="8">
    <location>
        <begin position="199"/>
        <end position="224"/>
    </location>
</feature>
<organism evidence="11 12">
    <name type="scientific">Vibrio tubiashii</name>
    <dbReference type="NCBI Taxonomy" id="29498"/>
    <lineage>
        <taxon>Bacteria</taxon>
        <taxon>Pseudomonadati</taxon>
        <taxon>Pseudomonadota</taxon>
        <taxon>Gammaproteobacteria</taxon>
        <taxon>Vibrionales</taxon>
        <taxon>Vibrionaceae</taxon>
        <taxon>Vibrio</taxon>
        <taxon>Vibrio oreintalis group</taxon>
    </lineage>
</organism>
<evidence type="ECO:0000256" key="6">
    <source>
        <dbReference type="ARBA" id="ARBA00023136"/>
    </source>
</evidence>
<feature type="domain" description="Trimeric autotransporter adhesin YadA-like C-terminal membrane anchor" evidence="10">
    <location>
        <begin position="289"/>
        <end position="348"/>
    </location>
</feature>
<evidence type="ECO:0000259" key="10">
    <source>
        <dbReference type="Pfam" id="PF03895"/>
    </source>
</evidence>
<evidence type="ECO:0000256" key="9">
    <source>
        <dbReference type="SAM" id="SignalP"/>
    </source>
</evidence>
<evidence type="ECO:0000256" key="5">
    <source>
        <dbReference type="ARBA" id="ARBA00022729"/>
    </source>
</evidence>
<dbReference type="GO" id="GO:0009279">
    <property type="term" value="C:cell outer membrane"/>
    <property type="evidence" value="ECO:0007669"/>
    <property type="project" value="UniProtKB-SubCell"/>
</dbReference>
<gene>
    <name evidence="11" type="ORF">F0237_02600</name>
</gene>
<evidence type="ECO:0000313" key="12">
    <source>
        <dbReference type="Proteomes" id="UP000572722"/>
    </source>
</evidence>
<keyword evidence="4" id="KW-0812">Transmembrane</keyword>
<dbReference type="GO" id="GO:0009986">
    <property type="term" value="C:cell surface"/>
    <property type="evidence" value="ECO:0007669"/>
    <property type="project" value="UniProtKB-SubCell"/>
</dbReference>
<proteinExistence type="predicted"/>
<dbReference type="Pfam" id="PF03895">
    <property type="entry name" value="YadA_anchor"/>
    <property type="match status" value="1"/>
</dbReference>
<protein>
    <recommendedName>
        <fullName evidence="10">Trimeric autotransporter adhesin YadA-like C-terminal membrane anchor domain-containing protein</fullName>
    </recommendedName>
</protein>
<evidence type="ECO:0000256" key="4">
    <source>
        <dbReference type="ARBA" id="ARBA00022692"/>
    </source>
</evidence>
<evidence type="ECO:0000256" key="2">
    <source>
        <dbReference type="ARBA" id="ARBA00004442"/>
    </source>
</evidence>
<dbReference type="EMBL" id="VTXO01000001">
    <property type="protein sequence ID" value="NOI79538.1"/>
    <property type="molecule type" value="Genomic_DNA"/>
</dbReference>
<evidence type="ECO:0000256" key="7">
    <source>
        <dbReference type="ARBA" id="ARBA00023237"/>
    </source>
</evidence>
<dbReference type="AlphaFoldDB" id="A0AAE5LGQ5"/>
<comment type="caution">
    <text evidence="11">The sequence shown here is derived from an EMBL/GenBank/DDBJ whole genome shotgun (WGS) entry which is preliminary data.</text>
</comment>
<evidence type="ECO:0000256" key="8">
    <source>
        <dbReference type="SAM" id="MobiDB-lite"/>
    </source>
</evidence>
<comment type="subcellular location">
    <subcellularLocation>
        <location evidence="2">Cell outer membrane</location>
    </subcellularLocation>
    <subcellularLocation>
        <location evidence="1">Cell surface</location>
    </subcellularLocation>
</comment>
<dbReference type="RefSeq" id="WP_171320290.1">
    <property type="nucleotide sequence ID" value="NZ_VTXO01000001.1"/>
</dbReference>
<feature type="compositionally biased region" description="Polar residues" evidence="8">
    <location>
        <begin position="205"/>
        <end position="215"/>
    </location>
</feature>
<reference evidence="11 12" key="1">
    <citation type="submission" date="2019-08" db="EMBL/GenBank/DDBJ databases">
        <title>Draft genome sequencing and comparative genomics of hatchery-associated Vibrios.</title>
        <authorList>
            <person name="Kehlet-Delgado H."/>
            <person name="Mueller R.S."/>
        </authorList>
    </citation>
    <scope>NUCLEOTIDE SEQUENCE [LARGE SCALE GENOMIC DNA]</scope>
    <source>
        <strain evidence="11 12">01-65-5-1</strain>
    </source>
</reference>
<evidence type="ECO:0000313" key="11">
    <source>
        <dbReference type="EMBL" id="NOI79538.1"/>
    </source>
</evidence>
<keyword evidence="7" id="KW-0998">Cell outer membrane</keyword>
<keyword evidence="3" id="KW-1134">Transmembrane beta strand</keyword>
<dbReference type="InterPro" id="IPR045584">
    <property type="entry name" value="Pilin-like"/>
</dbReference>